<dbReference type="EMBL" id="MN718199">
    <property type="protein sequence ID" value="QGZ16018.1"/>
    <property type="molecule type" value="Genomic_DNA"/>
</dbReference>
<dbReference type="InterPro" id="IPR036249">
    <property type="entry name" value="Thioredoxin-like_sf"/>
</dbReference>
<dbReference type="Gene3D" id="3.40.30.10">
    <property type="entry name" value="Glutaredoxin"/>
    <property type="match status" value="1"/>
</dbReference>
<evidence type="ECO:0000313" key="2">
    <source>
        <dbReference type="Proteomes" id="UP000433471"/>
    </source>
</evidence>
<gene>
    <name evidence="1" type="ORF">Kuja_0270</name>
</gene>
<evidence type="ECO:0000313" key="1">
    <source>
        <dbReference type="EMBL" id="QGZ16018.1"/>
    </source>
</evidence>
<name>A0A6B9J5K5_9CAUD</name>
<proteinExistence type="predicted"/>
<organism evidence="1 2">
    <name type="scientific">Vibrio phage vB_VchM_Kuja</name>
    <dbReference type="NCBI Taxonomy" id="2686437"/>
    <lineage>
        <taxon>Viruses</taxon>
        <taxon>Duplodnaviria</taxon>
        <taxon>Heunggongvirae</taxon>
        <taxon>Uroviricota</taxon>
        <taxon>Caudoviricetes</taxon>
        <taxon>Pantevenvirales</taxon>
        <taxon>Ackermannviridae</taxon>
        <taxon>Kujavirus</taxon>
        <taxon>Kujavirus kuja</taxon>
    </lineage>
</organism>
<evidence type="ECO:0008006" key="3">
    <source>
        <dbReference type="Google" id="ProtNLM"/>
    </source>
</evidence>
<protein>
    <recommendedName>
        <fullName evidence="3">Glutaredoxin domain-containing protein</fullName>
    </recommendedName>
</protein>
<dbReference type="SUPFAM" id="SSF52833">
    <property type="entry name" value="Thioredoxin-like"/>
    <property type="match status" value="1"/>
</dbReference>
<reference evidence="1 2" key="1">
    <citation type="submission" date="2019-11" db="EMBL/GenBank/DDBJ databases">
        <title>Characterization of a novel member of the family Ackermannviridae.</title>
        <authorList>
            <person name="Maina A.N."/>
            <person name="Mwaura F.B."/>
            <person name="Jumba M."/>
        </authorList>
    </citation>
    <scope>NUCLEOTIDE SEQUENCE [LARGE SCALE GENOMIC DNA]</scope>
</reference>
<sequence>MFNLETNFNEDKPQLTIVSSENCVNCVSVKNMLTQRNIQFKELKLGVDLESTQGTGLVGRALPLIAFGSEEIFGVNNLMTKLVKGEIK</sequence>
<accession>A0A6B9J5K5</accession>
<dbReference type="Proteomes" id="UP000433471">
    <property type="component" value="Segment"/>
</dbReference>
<keyword evidence="2" id="KW-1185">Reference proteome</keyword>